<evidence type="ECO:0000313" key="2">
    <source>
        <dbReference type="Proteomes" id="UP000590647"/>
    </source>
</evidence>
<sequence length="111" mass="12486">MATEADAAEPESPHPRRKLRLLPWTGTEAKPCFLITDDEGGHVSRLADIAEEVQLEMGAHLLAHAADMLTNATEDQLRFLAERLTEALRDSLRIAESRKERPCGIQERSRR</sequence>
<dbReference type="EMBL" id="JACHNE010000001">
    <property type="protein sequence ID" value="MBB5796384.1"/>
    <property type="molecule type" value="Genomic_DNA"/>
</dbReference>
<dbReference type="AlphaFoldDB" id="A0A7W9H615"/>
<organism evidence="1 2">
    <name type="scientific">Streptomyces caelestis</name>
    <dbReference type="NCBI Taxonomy" id="36816"/>
    <lineage>
        <taxon>Bacteria</taxon>
        <taxon>Bacillati</taxon>
        <taxon>Actinomycetota</taxon>
        <taxon>Actinomycetes</taxon>
        <taxon>Kitasatosporales</taxon>
        <taxon>Streptomycetaceae</taxon>
        <taxon>Streptomyces</taxon>
    </lineage>
</organism>
<dbReference type="RefSeq" id="WP_184986274.1">
    <property type="nucleotide sequence ID" value="NZ_JACHNE010000001.1"/>
</dbReference>
<protein>
    <submittedName>
        <fullName evidence="1">Uncharacterized protein</fullName>
    </submittedName>
</protein>
<dbReference type="Proteomes" id="UP000590647">
    <property type="component" value="Unassembled WGS sequence"/>
</dbReference>
<evidence type="ECO:0000313" key="1">
    <source>
        <dbReference type="EMBL" id="MBB5796384.1"/>
    </source>
</evidence>
<name>A0A7W9H615_9ACTN</name>
<comment type="caution">
    <text evidence="1">The sequence shown here is derived from an EMBL/GenBank/DDBJ whole genome shotgun (WGS) entry which is preliminary data.</text>
</comment>
<gene>
    <name evidence="1" type="ORF">HDA41_004348</name>
</gene>
<reference evidence="1 2" key="1">
    <citation type="submission" date="2020-08" db="EMBL/GenBank/DDBJ databases">
        <title>Sequencing the genomes of 1000 actinobacteria strains.</title>
        <authorList>
            <person name="Klenk H.-P."/>
        </authorList>
    </citation>
    <scope>NUCLEOTIDE SEQUENCE [LARGE SCALE GENOMIC DNA]</scope>
    <source>
        <strain evidence="1 2">DSM 40084</strain>
    </source>
</reference>
<accession>A0A7W9H615</accession>
<proteinExistence type="predicted"/>
<keyword evidence="2" id="KW-1185">Reference proteome</keyword>